<feature type="compositionally biased region" description="Gly residues" evidence="1">
    <location>
        <begin position="1091"/>
        <end position="1103"/>
    </location>
</feature>
<comment type="caution">
    <text evidence="3">The sequence shown here is derived from an EMBL/GenBank/DDBJ whole genome shotgun (WGS) entry which is preliminary data.</text>
</comment>
<reference evidence="3" key="1">
    <citation type="journal article" date="2015" name="Nature">
        <title>Complex archaea that bridge the gap between prokaryotes and eukaryotes.</title>
        <authorList>
            <person name="Spang A."/>
            <person name="Saw J.H."/>
            <person name="Jorgensen S.L."/>
            <person name="Zaremba-Niedzwiedzka K."/>
            <person name="Martijn J."/>
            <person name="Lind A.E."/>
            <person name="van Eijk R."/>
            <person name="Schleper C."/>
            <person name="Guy L."/>
            <person name="Ettema T.J."/>
        </authorList>
    </citation>
    <scope>NUCLEOTIDE SEQUENCE</scope>
</reference>
<dbReference type="GO" id="GO:0000796">
    <property type="term" value="C:condensin complex"/>
    <property type="evidence" value="ECO:0007669"/>
    <property type="project" value="TreeGrafter"/>
</dbReference>
<feature type="compositionally biased region" description="Low complexity" evidence="1">
    <location>
        <begin position="774"/>
        <end position="803"/>
    </location>
</feature>
<proteinExistence type="predicted"/>
<evidence type="ECO:0000313" key="3">
    <source>
        <dbReference type="EMBL" id="KKO12832.1"/>
    </source>
</evidence>
<sequence length="1211" mass="133787">MSLSKLEKTTIEKLRATLSTVRRRRRLLSMLQQTSLMLTGIVVLLLTLSVVSLWLPPSPVLQTLLFICFGAVAALLLWRYVAALRRLRADDRQLARFVESRMPDLEQRLLTSLEFSSDEKSAADAGVSVQFVRQLWADADVHLEAQQQQLAQVSDVRLPLLTLATAGAVALVTLIAFVSSDALLRAGGQLLWPFRGGEEVALPAVEDSAQPPAEMNIVVEPGDIRMQRGREATIIVRIENASPEDVSLRMQTDQLNWYDVSMRRDGTGSDGAAFSYYMPAVEEDTEYYVSVEHDGEQRSRQYRISLYDLPRAEQIDVAYTFPEYTGIENYSEEDAGDMVVPEGTRVTLDLAFNKAVQQAQVVFDDDMTEPVSIDGISGTATFTVTSDTTYRILATDFDNLETEDPDVFYIRAIADQPPELALHSPGRDQDVMPLEEVVLEVEASDDYGLSEFTLHYSVVGRDEVAVDFLPPAQTRSIAGNQMIYMEDLTVQPGDFISYYMTLADNNGLDGAQSVVSDIYFLQVVPTDQEFRRASGGQQGGGGGGAGGGDSSALVTLQKDIISATWRLRQNQMELEPQQFADDVAVIAESQRDAVERAGMSIERLSERIDFADDTYANAVTFLRNAIAQMELAATELDEAALTSAMVPEQQALQLVLRAEAEINRTDVNFQRTAGGGGGGGAQQEREDLQELFDMEMGQNENRYETPRQASSGQNNSEEASRLEELARRQESLTRAQRDLSRRMEDMTEEQRRRELERLRREQEQLGNELAQLDQQMSRGQQQGQQSQQGQQGQSGAQQESQMQRALQQMQEAARAETPAQAAARSQRALESLREQQRQMDQQPGNSTNQLAQNLSERGQQLIQQQRQLQQALAQLGREQGVGQSREDVANNEDVQSLLNQQQRNRQELEELERMLRAVIARAGNDEQQLLSQAQQASRAIRPLREQMDTGNRVLRNGMVNLAVDIEQEVADALAELGQNLQALNPGTQSDGESGTEALMQAAADASALREQLESLQQEIDARAAGGQGDESISELRDRLSRSQALAEQLTRQLDQAREGAGQQGEAGSQQRGQQVAGQQPGQQPGAQQGQQAGGRGQRAGAGGQAATDQAGLGGAIPEPGEAALWGNARSISSDITEQSLEAFMSQPELLRGLLQPLVELESDLRARAELAQITRRLYAVSEEDIPDQYRRLVEAYYRALSENRSAVEPVE</sequence>
<protein>
    <submittedName>
        <fullName evidence="3">Uncharacterized protein</fullName>
    </submittedName>
</protein>
<keyword evidence="2" id="KW-0812">Transmembrane</keyword>
<feature type="region of interest" description="Disordered" evidence="1">
    <location>
        <begin position="1046"/>
        <end position="1121"/>
    </location>
</feature>
<dbReference type="GO" id="GO:0000785">
    <property type="term" value="C:chromatin"/>
    <property type="evidence" value="ECO:0007669"/>
    <property type="project" value="TreeGrafter"/>
</dbReference>
<feature type="region of interest" description="Disordered" evidence="1">
    <location>
        <begin position="774"/>
        <end position="849"/>
    </location>
</feature>
<dbReference type="EMBL" id="LAZR01000001">
    <property type="protein sequence ID" value="KKO12832.1"/>
    <property type="molecule type" value="Genomic_DNA"/>
</dbReference>
<keyword evidence="2" id="KW-0472">Membrane</keyword>
<dbReference type="GO" id="GO:0003682">
    <property type="term" value="F:chromatin binding"/>
    <property type="evidence" value="ECO:0007669"/>
    <property type="project" value="TreeGrafter"/>
</dbReference>
<feature type="compositionally biased region" description="Low complexity" evidence="1">
    <location>
        <begin position="1058"/>
        <end position="1090"/>
    </location>
</feature>
<feature type="compositionally biased region" description="Low complexity" evidence="1">
    <location>
        <begin position="810"/>
        <end position="824"/>
    </location>
</feature>
<dbReference type="GO" id="GO:0000793">
    <property type="term" value="C:condensed chromosome"/>
    <property type="evidence" value="ECO:0007669"/>
    <property type="project" value="TreeGrafter"/>
</dbReference>
<dbReference type="AlphaFoldDB" id="A0A0F9YKS0"/>
<feature type="transmembrane region" description="Helical" evidence="2">
    <location>
        <begin position="34"/>
        <end position="55"/>
    </location>
</feature>
<dbReference type="PANTHER" id="PTHR43941">
    <property type="entry name" value="STRUCTURAL MAINTENANCE OF CHROMOSOMES PROTEIN 2"/>
    <property type="match status" value="1"/>
</dbReference>
<evidence type="ECO:0000256" key="1">
    <source>
        <dbReference type="SAM" id="MobiDB-lite"/>
    </source>
</evidence>
<dbReference type="GO" id="GO:0007076">
    <property type="term" value="P:mitotic chromosome condensation"/>
    <property type="evidence" value="ECO:0007669"/>
    <property type="project" value="TreeGrafter"/>
</dbReference>
<feature type="region of interest" description="Disordered" evidence="1">
    <location>
        <begin position="703"/>
        <end position="755"/>
    </location>
</feature>
<keyword evidence="2" id="KW-1133">Transmembrane helix</keyword>
<accession>A0A0F9YKS0</accession>
<organism evidence="3">
    <name type="scientific">marine sediment metagenome</name>
    <dbReference type="NCBI Taxonomy" id="412755"/>
    <lineage>
        <taxon>unclassified sequences</taxon>
        <taxon>metagenomes</taxon>
        <taxon>ecological metagenomes</taxon>
    </lineage>
</organism>
<feature type="compositionally biased region" description="Basic and acidic residues" evidence="1">
    <location>
        <begin position="718"/>
        <end position="755"/>
    </location>
</feature>
<evidence type="ECO:0000256" key="2">
    <source>
        <dbReference type="SAM" id="Phobius"/>
    </source>
</evidence>
<dbReference type="PANTHER" id="PTHR43941:SF1">
    <property type="entry name" value="STRUCTURAL MAINTENANCE OF CHROMOSOMES PROTEIN 2"/>
    <property type="match status" value="1"/>
</dbReference>
<feature type="transmembrane region" description="Helical" evidence="2">
    <location>
        <begin position="158"/>
        <end position="178"/>
    </location>
</feature>
<name>A0A0F9YKS0_9ZZZZ</name>
<gene>
    <name evidence="3" type="ORF">LCGC14_0008490</name>
</gene>
<feature type="compositionally biased region" description="Polar residues" evidence="1">
    <location>
        <begin position="838"/>
        <end position="849"/>
    </location>
</feature>
<feature type="transmembrane region" description="Helical" evidence="2">
    <location>
        <begin position="61"/>
        <end position="82"/>
    </location>
</feature>